<reference evidence="1" key="2">
    <citation type="journal article" date="2023" name="Science">
        <title>Genomic signatures of disease resistance in endangered staghorn corals.</title>
        <authorList>
            <person name="Vollmer S.V."/>
            <person name="Selwyn J.D."/>
            <person name="Despard B.A."/>
            <person name="Roesel C.L."/>
        </authorList>
    </citation>
    <scope>NUCLEOTIDE SEQUENCE</scope>
    <source>
        <strain evidence="1">K2</strain>
    </source>
</reference>
<gene>
    <name evidence="1" type="ORF">P5673_002057</name>
</gene>
<organism evidence="1 2">
    <name type="scientific">Acropora cervicornis</name>
    <name type="common">Staghorn coral</name>
    <dbReference type="NCBI Taxonomy" id="6130"/>
    <lineage>
        <taxon>Eukaryota</taxon>
        <taxon>Metazoa</taxon>
        <taxon>Cnidaria</taxon>
        <taxon>Anthozoa</taxon>
        <taxon>Hexacorallia</taxon>
        <taxon>Scleractinia</taxon>
        <taxon>Astrocoeniina</taxon>
        <taxon>Acroporidae</taxon>
        <taxon>Acropora</taxon>
    </lineage>
</organism>
<proteinExistence type="predicted"/>
<protein>
    <submittedName>
        <fullName evidence="1">Uncharacterized protein</fullName>
    </submittedName>
</protein>
<dbReference type="Proteomes" id="UP001249851">
    <property type="component" value="Unassembled WGS sequence"/>
</dbReference>
<dbReference type="EMBL" id="JARQWQ010000003">
    <property type="protein sequence ID" value="KAK2573028.1"/>
    <property type="molecule type" value="Genomic_DNA"/>
</dbReference>
<name>A0AAD9R4L3_ACRCE</name>
<sequence>MTRTHPPKHPRKILKFIDEFQPSIARKCAFTLFEVQVNTFKQNWLELKASKGRQRQTMTL</sequence>
<dbReference type="AlphaFoldDB" id="A0AAD9R4L3"/>
<comment type="caution">
    <text evidence="1">The sequence shown here is derived from an EMBL/GenBank/DDBJ whole genome shotgun (WGS) entry which is preliminary data.</text>
</comment>
<reference evidence="1" key="1">
    <citation type="journal article" date="2023" name="G3 (Bethesda)">
        <title>Whole genome assembly and annotation of the endangered Caribbean coral Acropora cervicornis.</title>
        <authorList>
            <person name="Selwyn J.D."/>
            <person name="Vollmer S.V."/>
        </authorList>
    </citation>
    <scope>NUCLEOTIDE SEQUENCE</scope>
    <source>
        <strain evidence="1">K2</strain>
    </source>
</reference>
<accession>A0AAD9R4L3</accession>
<keyword evidence="2" id="KW-1185">Reference proteome</keyword>
<evidence type="ECO:0000313" key="2">
    <source>
        <dbReference type="Proteomes" id="UP001249851"/>
    </source>
</evidence>
<evidence type="ECO:0000313" key="1">
    <source>
        <dbReference type="EMBL" id="KAK2573028.1"/>
    </source>
</evidence>